<organism evidence="1 2">
    <name type="scientific">Nocardia pulmonis</name>
    <dbReference type="NCBI Taxonomy" id="2951408"/>
    <lineage>
        <taxon>Bacteria</taxon>
        <taxon>Bacillati</taxon>
        <taxon>Actinomycetota</taxon>
        <taxon>Actinomycetes</taxon>
        <taxon>Mycobacteriales</taxon>
        <taxon>Nocardiaceae</taxon>
        <taxon>Nocardia</taxon>
    </lineage>
</organism>
<accession>A0A9X2IZ99</accession>
<evidence type="ECO:0000313" key="2">
    <source>
        <dbReference type="Proteomes" id="UP001139157"/>
    </source>
</evidence>
<protein>
    <recommendedName>
        <fullName evidence="3">Minor tail protein</fullName>
    </recommendedName>
</protein>
<keyword evidence="2" id="KW-1185">Reference proteome</keyword>
<proteinExistence type="predicted"/>
<reference evidence="1" key="1">
    <citation type="submission" date="2022-06" db="EMBL/GenBank/DDBJ databases">
        <title>Novel species in genus nocardia.</title>
        <authorList>
            <person name="Li F."/>
        </authorList>
    </citation>
    <scope>NUCLEOTIDE SEQUENCE</scope>
    <source>
        <strain evidence="1">CDC141</strain>
    </source>
</reference>
<sequence>MADISFPAHITVRRELDADGLPIVTADVDVDGDVAGMKLPAGAPGPQGRKGQPRTTFRKMGAIENAAARPAGLGPDDRGKWWHRLDDNGMDCWDGAAWVHSPQVVGPQGPVAPPNTITAAPTKHEENLTVPAVRLSGSGPSQQMITTAPAGLQGPKGPAGASGTIADALHKATGPTRGSVFAFNRANQMFRPLPPPLGIGPWSWSQEDFAADQEVDTALLTVGTFTVPAQPFAWRPIVQGHVNAGGVPRESKVSHVATTVCLNSTDGAVLAGTRTSAGLYLLLPLLPWYRDGQVAQTLSPASGFAKVPAGQPASLVVSLARTENNGGAIGFRREQTSLVVYAQPI</sequence>
<dbReference type="Proteomes" id="UP001139157">
    <property type="component" value="Unassembled WGS sequence"/>
</dbReference>
<dbReference type="RefSeq" id="WP_251916232.1">
    <property type="nucleotide sequence ID" value="NZ_JAMRXG010000014.1"/>
</dbReference>
<gene>
    <name evidence="1" type="ORF">NDR86_27705</name>
</gene>
<comment type="caution">
    <text evidence="1">The sequence shown here is derived from an EMBL/GenBank/DDBJ whole genome shotgun (WGS) entry which is preliminary data.</text>
</comment>
<name>A0A9X2IZ99_9NOCA</name>
<dbReference type="EMBL" id="JAMRXG010000014">
    <property type="protein sequence ID" value="MCM6777278.1"/>
    <property type="molecule type" value="Genomic_DNA"/>
</dbReference>
<evidence type="ECO:0008006" key="3">
    <source>
        <dbReference type="Google" id="ProtNLM"/>
    </source>
</evidence>
<evidence type="ECO:0000313" key="1">
    <source>
        <dbReference type="EMBL" id="MCM6777278.1"/>
    </source>
</evidence>
<dbReference type="AlphaFoldDB" id="A0A9X2IZ99"/>